<dbReference type="CDD" id="cd09917">
    <property type="entry name" value="F-box_SF"/>
    <property type="match status" value="1"/>
</dbReference>
<dbReference type="AlphaFoldDB" id="A0AA39JE50"/>
<sequence length="419" mass="47898">MASSKDEDDYDSQTCGKKLGNIFVCIILPLIPIAFIAFAILSCILSALYKQTVAYFTAYRGERLPTFIEFYAYAWILHPLRRIRVSWRRFILRFRNHALLNVPLDCTLPQELFEDIISCCYPDRKTLLTCSLVCKAWVPTSRCLLWISVHSGDRVRELVKLLNSPDNAISPYVQTVSLSMYTKQDGLIRYRHALRTLANADAQISRAKIVGQSLDPARALYRYFPHLRRLSFIYEDKGDAEEKSAANFRHILFYSSLFCDLQRLSIQFTRQGNSSEDVPLPSLEGITLPAGLRSLSLKSWNKDLLRWWRALDPRPVNALLRPCRTSLQFITLTIVEWENGFLDLGSLTELRTVVLYVYHIPSGKVTLSSLNSSHIETITIITSDGESMVHNYLDDFMTGLSFSFSYGKSGLRQYVPSMA</sequence>
<evidence type="ECO:0008006" key="4">
    <source>
        <dbReference type="Google" id="ProtNLM"/>
    </source>
</evidence>
<keyword evidence="1" id="KW-1133">Transmembrane helix</keyword>
<dbReference type="Proteomes" id="UP001175226">
    <property type="component" value="Unassembled WGS sequence"/>
</dbReference>
<reference evidence="2" key="1">
    <citation type="submission" date="2023-06" db="EMBL/GenBank/DDBJ databases">
        <authorList>
            <consortium name="Lawrence Berkeley National Laboratory"/>
            <person name="Ahrendt S."/>
            <person name="Sahu N."/>
            <person name="Indic B."/>
            <person name="Wong-Bajracharya J."/>
            <person name="Merenyi Z."/>
            <person name="Ke H.-M."/>
            <person name="Monk M."/>
            <person name="Kocsube S."/>
            <person name="Drula E."/>
            <person name="Lipzen A."/>
            <person name="Balint B."/>
            <person name="Henrissat B."/>
            <person name="Andreopoulos B."/>
            <person name="Martin F.M."/>
            <person name="Harder C.B."/>
            <person name="Rigling D."/>
            <person name="Ford K.L."/>
            <person name="Foster G.D."/>
            <person name="Pangilinan J."/>
            <person name="Papanicolaou A."/>
            <person name="Barry K."/>
            <person name="LaButti K."/>
            <person name="Viragh M."/>
            <person name="Koriabine M."/>
            <person name="Yan M."/>
            <person name="Riley R."/>
            <person name="Champramary S."/>
            <person name="Plett K.L."/>
            <person name="Tsai I.J."/>
            <person name="Slot J."/>
            <person name="Sipos G."/>
            <person name="Plett J."/>
            <person name="Nagy L.G."/>
            <person name="Grigoriev I.V."/>
        </authorList>
    </citation>
    <scope>NUCLEOTIDE SEQUENCE</scope>
    <source>
        <strain evidence="2">FPL87.14</strain>
    </source>
</reference>
<protein>
    <recommendedName>
        <fullName evidence="4">F-box domain-containing protein</fullName>
    </recommendedName>
</protein>
<keyword evidence="1" id="KW-0472">Membrane</keyword>
<comment type="caution">
    <text evidence="2">The sequence shown here is derived from an EMBL/GenBank/DDBJ whole genome shotgun (WGS) entry which is preliminary data.</text>
</comment>
<evidence type="ECO:0000313" key="2">
    <source>
        <dbReference type="EMBL" id="KAK0440096.1"/>
    </source>
</evidence>
<evidence type="ECO:0000313" key="3">
    <source>
        <dbReference type="Proteomes" id="UP001175226"/>
    </source>
</evidence>
<proteinExistence type="predicted"/>
<keyword evidence="1" id="KW-0812">Transmembrane</keyword>
<accession>A0AA39JE50</accession>
<evidence type="ECO:0000256" key="1">
    <source>
        <dbReference type="SAM" id="Phobius"/>
    </source>
</evidence>
<keyword evidence="3" id="KW-1185">Reference proteome</keyword>
<organism evidence="2 3">
    <name type="scientific">Armillaria borealis</name>
    <dbReference type="NCBI Taxonomy" id="47425"/>
    <lineage>
        <taxon>Eukaryota</taxon>
        <taxon>Fungi</taxon>
        <taxon>Dikarya</taxon>
        <taxon>Basidiomycota</taxon>
        <taxon>Agaricomycotina</taxon>
        <taxon>Agaricomycetes</taxon>
        <taxon>Agaricomycetidae</taxon>
        <taxon>Agaricales</taxon>
        <taxon>Marasmiineae</taxon>
        <taxon>Physalacriaceae</taxon>
        <taxon>Armillaria</taxon>
    </lineage>
</organism>
<gene>
    <name evidence="2" type="ORF">EV421DRAFT_2036978</name>
</gene>
<feature type="transmembrane region" description="Helical" evidence="1">
    <location>
        <begin position="21"/>
        <end position="49"/>
    </location>
</feature>
<name>A0AA39JE50_9AGAR</name>
<dbReference type="EMBL" id="JAUEPT010000035">
    <property type="protein sequence ID" value="KAK0440096.1"/>
    <property type="molecule type" value="Genomic_DNA"/>
</dbReference>